<evidence type="ECO:0000313" key="2">
    <source>
        <dbReference type="Proteomes" id="UP000271162"/>
    </source>
</evidence>
<dbReference type="EMBL" id="UYSL01006339">
    <property type="protein sequence ID" value="VDL67454.1"/>
    <property type="molecule type" value="Genomic_DNA"/>
</dbReference>
<evidence type="ECO:0000313" key="3">
    <source>
        <dbReference type="WBParaSite" id="NBR_0000386201-mRNA-1"/>
    </source>
</evidence>
<sequence length="102" mass="12295">MFFTLTTRKYVNNRLPSWSTFARPETHNEQRQLWKPSKKEPLQMEISWNWRWRLRELGAVSEKSATPWRKCSPDMLPSIEWCLVHTSPNSARRASFLRSWSE</sequence>
<protein>
    <submittedName>
        <fullName evidence="1 3">Uncharacterized protein</fullName>
    </submittedName>
</protein>
<reference evidence="3" key="1">
    <citation type="submission" date="2017-02" db="UniProtKB">
        <authorList>
            <consortium name="WormBaseParasite"/>
        </authorList>
    </citation>
    <scope>IDENTIFICATION</scope>
</reference>
<proteinExistence type="predicted"/>
<gene>
    <name evidence="1" type="ORF">NBR_LOCUS3865</name>
</gene>
<dbReference type="Proteomes" id="UP000271162">
    <property type="component" value="Unassembled WGS sequence"/>
</dbReference>
<reference evidence="1 2" key="2">
    <citation type="submission" date="2018-11" db="EMBL/GenBank/DDBJ databases">
        <authorList>
            <consortium name="Pathogen Informatics"/>
        </authorList>
    </citation>
    <scope>NUCLEOTIDE SEQUENCE [LARGE SCALE GENOMIC DNA]</scope>
</reference>
<evidence type="ECO:0000313" key="1">
    <source>
        <dbReference type="EMBL" id="VDL67454.1"/>
    </source>
</evidence>
<dbReference type="WBParaSite" id="NBR_0000386201-mRNA-1">
    <property type="protein sequence ID" value="NBR_0000386201-mRNA-1"/>
    <property type="gene ID" value="NBR_0000386201"/>
</dbReference>
<name>A0A0N4XMW0_NIPBR</name>
<keyword evidence="2" id="KW-1185">Reference proteome</keyword>
<dbReference type="AlphaFoldDB" id="A0A0N4XMW0"/>
<organism evidence="3">
    <name type="scientific">Nippostrongylus brasiliensis</name>
    <name type="common">Rat hookworm</name>
    <dbReference type="NCBI Taxonomy" id="27835"/>
    <lineage>
        <taxon>Eukaryota</taxon>
        <taxon>Metazoa</taxon>
        <taxon>Ecdysozoa</taxon>
        <taxon>Nematoda</taxon>
        <taxon>Chromadorea</taxon>
        <taxon>Rhabditida</taxon>
        <taxon>Rhabditina</taxon>
        <taxon>Rhabditomorpha</taxon>
        <taxon>Strongyloidea</taxon>
        <taxon>Heligmosomidae</taxon>
        <taxon>Nippostrongylus</taxon>
    </lineage>
</organism>
<accession>A0A0N4XMW0</accession>